<dbReference type="OrthoDB" id="9790935at2"/>
<dbReference type="Pfam" id="PF01548">
    <property type="entry name" value="DEDD_Tnp_IS110"/>
    <property type="match status" value="1"/>
</dbReference>
<dbReference type="InterPro" id="IPR003346">
    <property type="entry name" value="Transposase_20"/>
</dbReference>
<evidence type="ECO:0000313" key="4">
    <source>
        <dbReference type="Proteomes" id="UP000426246"/>
    </source>
</evidence>
<protein>
    <submittedName>
        <fullName evidence="3">IS110 family transposase</fullName>
    </submittedName>
</protein>
<proteinExistence type="predicted"/>
<evidence type="ECO:0000259" key="2">
    <source>
        <dbReference type="Pfam" id="PF02371"/>
    </source>
</evidence>
<evidence type="ECO:0000313" key="3">
    <source>
        <dbReference type="EMBL" id="QGQ93743.1"/>
    </source>
</evidence>
<sequence length="411" mass="46812">MRNRDQHIYVGVDLHKESHVAVIINCWHEKLGEIKFFNMPSAFDHFVEQVNQFALEGRTPVFGLEDIGGYGRALAFHLLEHNQNVKAVNPALAADKRKSNSNPKKNDVWDALCVAKVLIDEFANLPTAYLQDEHLLVKHCVNRRDSLAFELTKTKKQLHNELSYHYPSYKKFFTDIIGKTALAFWRKYPSPSCLEGVSIEGFAEFLRKYSNNGLSTRKAEEIFAFVKHAGVGARSGQEIKDTLIQSYVRQVLFLQIEIKRMESILEPLVTQGGYQLATMPGISLVTAADFIAQIGDIRRFKNANKLAKYAGIAPYENSSGSRIDVKKSKTGDRHLHGIFYDLAVRQIAVTRGKKEPRNPVLFAYYQNKIQTGKTKKQAIVCIMRKLVNIIFGMMKHKTPYIMQNLNEFKAE</sequence>
<dbReference type="Proteomes" id="UP000426246">
    <property type="component" value="Chromosome"/>
</dbReference>
<dbReference type="GO" id="GO:0006313">
    <property type="term" value="P:DNA transposition"/>
    <property type="evidence" value="ECO:0007669"/>
    <property type="project" value="InterPro"/>
</dbReference>
<evidence type="ECO:0000259" key="1">
    <source>
        <dbReference type="Pfam" id="PF01548"/>
    </source>
</evidence>
<dbReference type="PANTHER" id="PTHR33055">
    <property type="entry name" value="TRANSPOSASE FOR INSERTION SEQUENCE ELEMENT IS1111A"/>
    <property type="match status" value="1"/>
</dbReference>
<dbReference type="NCBIfam" id="NF033542">
    <property type="entry name" value="transpos_IS110"/>
    <property type="match status" value="1"/>
</dbReference>
<gene>
    <name evidence="3" type="ORF">EHS13_01885</name>
</gene>
<dbReference type="Pfam" id="PF02371">
    <property type="entry name" value="Transposase_20"/>
    <property type="match status" value="1"/>
</dbReference>
<accession>A0A6B8RDX3</accession>
<dbReference type="RefSeq" id="WP_155698739.1">
    <property type="nucleotide sequence ID" value="NZ_CP034235.1"/>
</dbReference>
<dbReference type="EMBL" id="CP034235">
    <property type="protein sequence ID" value="QGQ93743.1"/>
    <property type="molecule type" value="Genomic_DNA"/>
</dbReference>
<feature type="domain" description="Transposase IS110-like N-terminal" evidence="1">
    <location>
        <begin position="10"/>
        <end position="167"/>
    </location>
</feature>
<dbReference type="KEGG" id="ppsc:EHS13_01885"/>
<organism evidence="3 4">
    <name type="scientific">Paenibacillus psychroresistens</name>
    <dbReference type="NCBI Taxonomy" id="1778678"/>
    <lineage>
        <taxon>Bacteria</taxon>
        <taxon>Bacillati</taxon>
        <taxon>Bacillota</taxon>
        <taxon>Bacilli</taxon>
        <taxon>Bacillales</taxon>
        <taxon>Paenibacillaceae</taxon>
        <taxon>Paenibacillus</taxon>
    </lineage>
</organism>
<dbReference type="GO" id="GO:0004803">
    <property type="term" value="F:transposase activity"/>
    <property type="evidence" value="ECO:0007669"/>
    <property type="project" value="InterPro"/>
</dbReference>
<dbReference type="AlphaFoldDB" id="A0A6B8RDX3"/>
<dbReference type="InterPro" id="IPR002525">
    <property type="entry name" value="Transp_IS110-like_N"/>
</dbReference>
<name>A0A6B8RDX3_9BACL</name>
<keyword evidence="4" id="KW-1185">Reference proteome</keyword>
<feature type="domain" description="Transposase IS116/IS110/IS902 C-terminal" evidence="2">
    <location>
        <begin position="275"/>
        <end position="349"/>
    </location>
</feature>
<dbReference type="GO" id="GO:0003677">
    <property type="term" value="F:DNA binding"/>
    <property type="evidence" value="ECO:0007669"/>
    <property type="project" value="InterPro"/>
</dbReference>
<reference evidence="4" key="1">
    <citation type="submission" date="2018-11" db="EMBL/GenBank/DDBJ databases">
        <title>Complete genome sequence of Paenibacillus sp. ML311-T8.</title>
        <authorList>
            <person name="Nam Y.-D."/>
            <person name="Kang J."/>
            <person name="Chung W.-H."/>
            <person name="Park Y.S."/>
        </authorList>
    </citation>
    <scope>NUCLEOTIDE SEQUENCE [LARGE SCALE GENOMIC DNA]</scope>
    <source>
        <strain evidence="4">ML311-T8</strain>
    </source>
</reference>
<dbReference type="InterPro" id="IPR047650">
    <property type="entry name" value="Transpos_IS110"/>
</dbReference>
<dbReference type="PANTHER" id="PTHR33055:SF3">
    <property type="entry name" value="PUTATIVE TRANSPOSASE FOR IS117-RELATED"/>
    <property type="match status" value="1"/>
</dbReference>